<dbReference type="Pfam" id="PF14312">
    <property type="entry name" value="FG-GAP_2"/>
    <property type="match status" value="4"/>
</dbReference>
<evidence type="ECO:0000313" key="3">
    <source>
        <dbReference type="Proteomes" id="UP000320390"/>
    </source>
</evidence>
<evidence type="ECO:0008006" key="4">
    <source>
        <dbReference type="Google" id="ProtNLM"/>
    </source>
</evidence>
<evidence type="ECO:0000256" key="1">
    <source>
        <dbReference type="SAM" id="SignalP"/>
    </source>
</evidence>
<dbReference type="Proteomes" id="UP000320390">
    <property type="component" value="Chromosome"/>
</dbReference>
<reference evidence="2 3" key="1">
    <citation type="submission" date="2019-02" db="EMBL/GenBank/DDBJ databases">
        <title>Deep-cultivation of Planctomycetes and their phenomic and genomic characterization uncovers novel biology.</title>
        <authorList>
            <person name="Wiegand S."/>
            <person name="Jogler M."/>
            <person name="Boedeker C."/>
            <person name="Pinto D."/>
            <person name="Vollmers J."/>
            <person name="Rivas-Marin E."/>
            <person name="Kohn T."/>
            <person name="Peeters S.H."/>
            <person name="Heuer A."/>
            <person name="Rast P."/>
            <person name="Oberbeckmann S."/>
            <person name="Bunk B."/>
            <person name="Jeske O."/>
            <person name="Meyerdierks A."/>
            <person name="Storesund J.E."/>
            <person name="Kallscheuer N."/>
            <person name="Luecker S."/>
            <person name="Lage O.M."/>
            <person name="Pohl T."/>
            <person name="Merkel B.J."/>
            <person name="Hornburger P."/>
            <person name="Mueller R.-W."/>
            <person name="Bruemmer F."/>
            <person name="Labrenz M."/>
            <person name="Spormann A.M."/>
            <person name="Op den Camp H."/>
            <person name="Overmann J."/>
            <person name="Amann R."/>
            <person name="Jetten M.S.M."/>
            <person name="Mascher T."/>
            <person name="Medema M.H."/>
            <person name="Devos D.P."/>
            <person name="Kaster A.-K."/>
            <person name="Ovreas L."/>
            <person name="Rohde M."/>
            <person name="Galperin M.Y."/>
            <person name="Jogler C."/>
        </authorList>
    </citation>
    <scope>NUCLEOTIDE SEQUENCE [LARGE SCALE GENOMIC DNA]</scope>
    <source>
        <strain evidence="2 3">Poly30</strain>
    </source>
</reference>
<dbReference type="InterPro" id="IPR015943">
    <property type="entry name" value="WD40/YVTN_repeat-like_dom_sf"/>
</dbReference>
<keyword evidence="1" id="KW-0732">Signal</keyword>
<dbReference type="InterPro" id="IPR011047">
    <property type="entry name" value="Quinoprotein_ADH-like_sf"/>
</dbReference>
<keyword evidence="3" id="KW-1185">Reference proteome</keyword>
<dbReference type="RefSeq" id="WP_145198418.1">
    <property type="nucleotide sequence ID" value="NZ_CP036434.1"/>
</dbReference>
<dbReference type="PANTHER" id="PTHR36220:SF1">
    <property type="entry name" value="GAMMA TUBULIN COMPLEX COMPONENT C-TERMINAL DOMAIN-CONTAINING PROTEIN"/>
    <property type="match status" value="1"/>
</dbReference>
<dbReference type="PANTHER" id="PTHR36220">
    <property type="entry name" value="UNNAMED PRODUCT"/>
    <property type="match status" value="1"/>
</dbReference>
<evidence type="ECO:0000313" key="2">
    <source>
        <dbReference type="EMBL" id="QDV07410.1"/>
    </source>
</evidence>
<feature type="chain" id="PRO_5022152301" description="FG-GAP repeat protein" evidence="1">
    <location>
        <begin position="20"/>
        <end position="423"/>
    </location>
</feature>
<dbReference type="SUPFAM" id="SSF50998">
    <property type="entry name" value="Quinoprotein alcohol dehydrogenase-like"/>
    <property type="match status" value="1"/>
</dbReference>
<gene>
    <name evidence="2" type="ORF">Poly30_29340</name>
</gene>
<dbReference type="Gene3D" id="2.130.10.10">
    <property type="entry name" value="YVTN repeat-like/Quinoprotein amine dehydrogenase"/>
    <property type="match status" value="1"/>
</dbReference>
<name>A0A518ETK4_9BACT</name>
<dbReference type="InterPro" id="IPR013517">
    <property type="entry name" value="FG-GAP"/>
</dbReference>
<organism evidence="2 3">
    <name type="scientific">Saltatorellus ferox</name>
    <dbReference type="NCBI Taxonomy" id="2528018"/>
    <lineage>
        <taxon>Bacteria</taxon>
        <taxon>Pseudomonadati</taxon>
        <taxon>Planctomycetota</taxon>
        <taxon>Planctomycetia</taxon>
        <taxon>Planctomycetia incertae sedis</taxon>
        <taxon>Saltatorellus</taxon>
    </lineage>
</organism>
<proteinExistence type="predicted"/>
<protein>
    <recommendedName>
        <fullName evidence="4">FG-GAP repeat protein</fullName>
    </recommendedName>
</protein>
<dbReference type="AlphaFoldDB" id="A0A518ETK4"/>
<feature type="signal peptide" evidence="1">
    <location>
        <begin position="1"/>
        <end position="19"/>
    </location>
</feature>
<accession>A0A518ETK4</accession>
<dbReference type="OrthoDB" id="291134at2"/>
<dbReference type="EMBL" id="CP036434">
    <property type="protein sequence ID" value="QDV07410.1"/>
    <property type="molecule type" value="Genomic_DNA"/>
</dbReference>
<sequence length="423" mass="42938" precursor="true">MKALPLAVAVVAAVPHALAQSVTIERAAGATASRGPVLLSTPVIQERLRFVGADTAAGDNFGFDVWISGDLIAVGAPFADIVTPDVGAAYVFDAVTGLELAKLQAPISSSFFRDGLGSTVVLHGRALYAGAPRHDFLMEPLSGRIYGFEAVSGLALPSIDPVATGNGGTIAHALGETMDVDGGLLVAGSRGDSALQLGGGSAHLFDANTGAFRRKLFPSDPGFADNFGFAVAISGSVVIVGCPFDDDNGTDSGSAYLFDASTGLQLRKLVPVDTGANDLFGARVEIDAGVALVGAPFIDSVGGMADSGAVYVYDVASGARVARWTSPDPGVNHQFGDGLAITQDYLLIGEPLGRNSAGIQSGVIHVYDRSTLALCGRLEASDGADGDGLGESLHTEGSRVVAGARGSDVLGNVSGSAYLFTLP</sequence>